<keyword evidence="4" id="KW-1185">Reference proteome</keyword>
<evidence type="ECO:0000313" key="3">
    <source>
        <dbReference type="EMBL" id="NHC34143.1"/>
    </source>
</evidence>
<evidence type="ECO:0000256" key="1">
    <source>
        <dbReference type="SAM" id="MobiDB-lite"/>
    </source>
</evidence>
<keyword evidence="2" id="KW-0732">Signal</keyword>
<feature type="signal peptide" evidence="2">
    <location>
        <begin position="1"/>
        <end position="27"/>
    </location>
</feature>
<dbReference type="Proteomes" id="UP000031532">
    <property type="component" value="Unassembled WGS sequence"/>
</dbReference>
<dbReference type="RefSeq" id="WP_052290039.1">
    <property type="nucleotide sequence ID" value="NZ_JTJC03000001.1"/>
</dbReference>
<proteinExistence type="predicted"/>
<organism evidence="3 4">
    <name type="scientific">Scytonema millei VB511283</name>
    <dbReference type="NCBI Taxonomy" id="1245923"/>
    <lineage>
        <taxon>Bacteria</taxon>
        <taxon>Bacillati</taxon>
        <taxon>Cyanobacteriota</taxon>
        <taxon>Cyanophyceae</taxon>
        <taxon>Nostocales</taxon>
        <taxon>Scytonemataceae</taxon>
        <taxon>Scytonema</taxon>
    </lineage>
</organism>
<comment type="caution">
    <text evidence="3">The sequence shown here is derived from an EMBL/GenBank/DDBJ whole genome shotgun (WGS) entry which is preliminary data.</text>
</comment>
<name>A0A9X5E3J7_9CYAN</name>
<feature type="region of interest" description="Disordered" evidence="1">
    <location>
        <begin position="34"/>
        <end position="75"/>
    </location>
</feature>
<feature type="chain" id="PRO_5040846647" evidence="2">
    <location>
        <begin position="28"/>
        <end position="108"/>
    </location>
</feature>
<sequence length="108" mass="11635">MKLSKLALLAYPAIVALILIAPDPAQAREIVTQANDTSKSVSPPPLVDIVFDRPTPKPSTNITETPSKDEVPTLDFTDEESQTAIQRYGCDCSSCIVAVQQLQGKLPL</sequence>
<evidence type="ECO:0000313" key="4">
    <source>
        <dbReference type="Proteomes" id="UP000031532"/>
    </source>
</evidence>
<dbReference type="OrthoDB" id="513268at2"/>
<reference evidence="3 4" key="1">
    <citation type="journal article" date="2015" name="Genome Announc.">
        <title>Draft Genome Sequence of the Terrestrial Cyanobacterium Scytonema millei VB511283, Isolated from Eastern India.</title>
        <authorList>
            <person name="Sen D."/>
            <person name="Chandrababunaidu M.M."/>
            <person name="Singh D."/>
            <person name="Sanghi N."/>
            <person name="Ghorai A."/>
            <person name="Mishra G.P."/>
            <person name="Madduluri M."/>
            <person name="Adhikary S.P."/>
            <person name="Tripathy S."/>
        </authorList>
    </citation>
    <scope>NUCLEOTIDE SEQUENCE [LARGE SCALE GENOMIC DNA]</scope>
    <source>
        <strain evidence="3 4">VB511283</strain>
    </source>
</reference>
<protein>
    <submittedName>
        <fullName evidence="3">Uncharacterized protein</fullName>
    </submittedName>
</protein>
<accession>A0A9X5E3J7</accession>
<gene>
    <name evidence="3" type="ORF">QH73_0005615</name>
</gene>
<dbReference type="EMBL" id="JTJC03000001">
    <property type="protein sequence ID" value="NHC34143.1"/>
    <property type="molecule type" value="Genomic_DNA"/>
</dbReference>
<evidence type="ECO:0000256" key="2">
    <source>
        <dbReference type="SAM" id="SignalP"/>
    </source>
</evidence>
<dbReference type="AlphaFoldDB" id="A0A9X5E3J7"/>